<evidence type="ECO:0000313" key="3">
    <source>
        <dbReference type="Proteomes" id="UP000677804"/>
    </source>
</evidence>
<reference evidence="2 3" key="1">
    <citation type="submission" date="2021-05" db="EMBL/GenBank/DDBJ databases">
        <title>Novel species in genus Cellulomonas.</title>
        <authorList>
            <person name="Zhang G."/>
        </authorList>
    </citation>
    <scope>NUCLEOTIDE SEQUENCE [LARGE SCALE GENOMIC DNA]</scope>
    <source>
        <strain evidence="3">zg-ZUI222</strain>
    </source>
</reference>
<keyword evidence="1" id="KW-1133">Transmembrane helix</keyword>
<accession>A0ABX8D4G8</accession>
<proteinExistence type="predicted"/>
<dbReference type="RefSeq" id="WP_207340029.1">
    <property type="nucleotide sequence ID" value="NZ_CP074405.1"/>
</dbReference>
<feature type="transmembrane region" description="Helical" evidence="1">
    <location>
        <begin position="6"/>
        <end position="27"/>
    </location>
</feature>
<evidence type="ECO:0000313" key="2">
    <source>
        <dbReference type="EMBL" id="QVI62362.1"/>
    </source>
</evidence>
<sequence>MQTGSVAEWAGAIATLLATVVALYLAARDEDGRRSRLAARRQIRSMAAMRVRELRRLERDEERSLLRDDIGYSQDHVELSRYYDLSKELGWVRRRRAQRVLRDVYGGQAALDWVELYPSVSEDDRAHAAALVLHLVRSPEGALLTKSRLHLALQKPADATKVAELRCRYEVLADL</sequence>
<keyword evidence="3" id="KW-1185">Reference proteome</keyword>
<dbReference type="Proteomes" id="UP000677804">
    <property type="component" value="Chromosome"/>
</dbReference>
<keyword evidence="1" id="KW-0472">Membrane</keyword>
<organism evidence="2 3">
    <name type="scientific">Cellulomonas wangleii</name>
    <dbReference type="NCBI Taxonomy" id="2816956"/>
    <lineage>
        <taxon>Bacteria</taxon>
        <taxon>Bacillati</taxon>
        <taxon>Actinomycetota</taxon>
        <taxon>Actinomycetes</taxon>
        <taxon>Micrococcales</taxon>
        <taxon>Cellulomonadaceae</taxon>
        <taxon>Cellulomonas</taxon>
    </lineage>
</organism>
<evidence type="ECO:0000256" key="1">
    <source>
        <dbReference type="SAM" id="Phobius"/>
    </source>
</evidence>
<dbReference type="EMBL" id="CP074405">
    <property type="protein sequence ID" value="QVI62362.1"/>
    <property type="molecule type" value="Genomic_DNA"/>
</dbReference>
<keyword evidence="1" id="KW-0812">Transmembrane</keyword>
<protein>
    <submittedName>
        <fullName evidence="2">Uncharacterized protein</fullName>
    </submittedName>
</protein>
<gene>
    <name evidence="2" type="ORF">KG103_18505</name>
</gene>
<name>A0ABX8D4G8_9CELL</name>